<dbReference type="GO" id="GO:0005829">
    <property type="term" value="C:cytosol"/>
    <property type="evidence" value="ECO:0007669"/>
    <property type="project" value="TreeGrafter"/>
</dbReference>
<organism evidence="1 3">
    <name type="scientific">Clostridium innocuum</name>
    <dbReference type="NCBI Taxonomy" id="1522"/>
    <lineage>
        <taxon>Bacteria</taxon>
        <taxon>Bacillati</taxon>
        <taxon>Bacillota</taxon>
        <taxon>Clostridia</taxon>
        <taxon>Eubacteriales</taxon>
        <taxon>Clostridiaceae</taxon>
        <taxon>Clostridium</taxon>
    </lineage>
</organism>
<dbReference type="InterPro" id="IPR006379">
    <property type="entry name" value="HAD-SF_hydro_IIB"/>
</dbReference>
<gene>
    <name evidence="1" type="ORF">CIAN88_02385</name>
    <name evidence="2" type="ORF">GT664_21305</name>
</gene>
<comment type="caution">
    <text evidence="1">The sequence shown here is derived from an EMBL/GenBank/DDBJ whole genome shotgun (WGS) entry which is preliminary data.</text>
</comment>
<dbReference type="AlphaFoldDB" id="A0A099I9G8"/>
<accession>A0A099I9G8</accession>
<dbReference type="NCBIfam" id="TIGR01484">
    <property type="entry name" value="HAD-SF-IIB"/>
    <property type="match status" value="1"/>
</dbReference>
<dbReference type="InterPro" id="IPR036412">
    <property type="entry name" value="HAD-like_sf"/>
</dbReference>
<dbReference type="Gene3D" id="3.40.50.1000">
    <property type="entry name" value="HAD superfamily/HAD-like"/>
    <property type="match status" value="1"/>
</dbReference>
<dbReference type="GO" id="GO:0016791">
    <property type="term" value="F:phosphatase activity"/>
    <property type="evidence" value="ECO:0007669"/>
    <property type="project" value="TreeGrafter"/>
</dbReference>
<dbReference type="Gene3D" id="3.30.1240.10">
    <property type="match status" value="1"/>
</dbReference>
<keyword evidence="2" id="KW-0378">Hydrolase</keyword>
<dbReference type="GO" id="GO:0000287">
    <property type="term" value="F:magnesium ion binding"/>
    <property type="evidence" value="ECO:0007669"/>
    <property type="project" value="TreeGrafter"/>
</dbReference>
<proteinExistence type="predicted"/>
<dbReference type="Proteomes" id="UP000604383">
    <property type="component" value="Unassembled WGS sequence"/>
</dbReference>
<reference evidence="2" key="2">
    <citation type="journal article" date="2019" name="Nat. Med.">
        <title>A library of human gut bacterial isolates paired with longitudinal multiomics data enables mechanistic microbiome research.</title>
        <authorList>
            <person name="Poyet M."/>
            <person name="Groussin M."/>
            <person name="Gibbons S.M."/>
            <person name="Avila-Pacheco J."/>
            <person name="Jiang X."/>
            <person name="Kearney S.M."/>
            <person name="Perrotta A.R."/>
            <person name="Berdy B."/>
            <person name="Zhao S."/>
            <person name="Lieberman T.D."/>
            <person name="Swanson P.K."/>
            <person name="Smith M."/>
            <person name="Roesemann S."/>
            <person name="Alexander J.E."/>
            <person name="Rich S.A."/>
            <person name="Livny J."/>
            <person name="Vlamakis H."/>
            <person name="Clish C."/>
            <person name="Bullock K."/>
            <person name="Deik A."/>
            <person name="Scott J."/>
            <person name="Pierce K.A."/>
            <person name="Xavier R.J."/>
            <person name="Alm E.J."/>
        </authorList>
    </citation>
    <scope>NUCLEOTIDE SEQUENCE</scope>
    <source>
        <strain evidence="2">BIOML-A12</strain>
    </source>
</reference>
<evidence type="ECO:0000313" key="1">
    <source>
        <dbReference type="EMBL" id="KGJ54659.1"/>
    </source>
</evidence>
<sequence>MKQMKGCEIMKALASDFDGTLYLHDAAESYREGDIAGIGQLQKQGCLFGLCTGRPLWGITAFLSKRLHPDFYIVSSGAMILDRNQRILFESCLLPETAKRLSMLTKDVESTAIQAGGNIYAYKKARAFTDIPVIHDIEEIKGQQIHGLSFRMTDEAAAEQLCSSLEKQFPDTCAAFQNQNFVDVVPYGCSKGKALLKLKKLMNLDSCYGIGDSYNDIPMLQDADVSFTFHASPKKVKEAADHLVDSVGEAIRSYMLRKEN</sequence>
<dbReference type="InterPro" id="IPR023214">
    <property type="entry name" value="HAD_sf"/>
</dbReference>
<protein>
    <submittedName>
        <fullName evidence="2">HAD-IIB family hydrolase</fullName>
    </submittedName>
    <submittedName>
        <fullName evidence="1">Haloacid dehalogenase</fullName>
    </submittedName>
</protein>
<dbReference type="EMBL" id="JQIF01000012">
    <property type="protein sequence ID" value="KGJ54659.1"/>
    <property type="molecule type" value="Genomic_DNA"/>
</dbReference>
<dbReference type="SUPFAM" id="SSF56784">
    <property type="entry name" value="HAD-like"/>
    <property type="match status" value="1"/>
</dbReference>
<reference evidence="1 3" key="1">
    <citation type="submission" date="2014-08" db="EMBL/GenBank/DDBJ databases">
        <title>Clostridium innocuum, an unnegligible vancomycin-resistant pathogen causing extra-intestinal infections.</title>
        <authorList>
            <person name="Feng Y."/>
            <person name="Chiu C.-H."/>
        </authorList>
    </citation>
    <scope>NUCLEOTIDE SEQUENCE [LARGE SCALE GENOMIC DNA]</scope>
    <source>
        <strain evidence="1 3">AN88</strain>
    </source>
</reference>
<dbReference type="PANTHER" id="PTHR10000">
    <property type="entry name" value="PHOSPHOSERINE PHOSPHATASE"/>
    <property type="match status" value="1"/>
</dbReference>
<evidence type="ECO:0000313" key="2">
    <source>
        <dbReference type="EMBL" id="MZH58226.1"/>
    </source>
</evidence>
<dbReference type="Pfam" id="PF08282">
    <property type="entry name" value="Hydrolase_3"/>
    <property type="match status" value="1"/>
</dbReference>
<dbReference type="Proteomes" id="UP000030008">
    <property type="component" value="Unassembled WGS sequence"/>
</dbReference>
<name>A0A099I9G8_CLOIN</name>
<dbReference type="EMBL" id="WWTN01000063">
    <property type="protein sequence ID" value="MZH58226.1"/>
    <property type="molecule type" value="Genomic_DNA"/>
</dbReference>
<evidence type="ECO:0000313" key="3">
    <source>
        <dbReference type="Proteomes" id="UP000030008"/>
    </source>
</evidence>
<dbReference type="PANTHER" id="PTHR10000:SF8">
    <property type="entry name" value="HAD SUPERFAMILY HYDROLASE-LIKE, TYPE 3"/>
    <property type="match status" value="1"/>
</dbReference>